<dbReference type="AlphaFoldDB" id="A0A914VME9"/>
<dbReference type="Gene3D" id="3.10.110.20">
    <property type="entry name" value="RWD domain-like"/>
    <property type="match status" value="1"/>
</dbReference>
<dbReference type="InterPro" id="IPR013083">
    <property type="entry name" value="Znf_RING/FYVE/PHD"/>
</dbReference>
<accession>A0A914VME9</accession>
<keyword evidence="3" id="KW-1185">Reference proteome</keyword>
<name>A0A914VME9_9BILA</name>
<dbReference type="Gene3D" id="3.10.110.10">
    <property type="entry name" value="Ubiquitin Conjugating Enzyme"/>
    <property type="match status" value="1"/>
</dbReference>
<feature type="domain" description="FANCL UBC-like" evidence="2">
    <location>
        <begin position="192"/>
        <end position="282"/>
    </location>
</feature>
<dbReference type="InterPro" id="IPR016135">
    <property type="entry name" value="UBQ-conjugating_enzyme/RWD"/>
</dbReference>
<organism evidence="3 4">
    <name type="scientific">Plectus sambesii</name>
    <dbReference type="NCBI Taxonomy" id="2011161"/>
    <lineage>
        <taxon>Eukaryota</taxon>
        <taxon>Metazoa</taxon>
        <taxon>Ecdysozoa</taxon>
        <taxon>Nematoda</taxon>
        <taxon>Chromadorea</taxon>
        <taxon>Plectida</taxon>
        <taxon>Plectina</taxon>
        <taxon>Plectoidea</taxon>
        <taxon>Plectidae</taxon>
        <taxon>Plectus</taxon>
    </lineage>
</organism>
<evidence type="ECO:0000259" key="2">
    <source>
        <dbReference type="Pfam" id="PF18891"/>
    </source>
</evidence>
<dbReference type="InterPro" id="IPR026848">
    <property type="entry name" value="Fancl"/>
</dbReference>
<dbReference type="Gene3D" id="3.30.40.10">
    <property type="entry name" value="Zinc/RING finger domain, C3HC4 (zinc finger)"/>
    <property type="match status" value="1"/>
</dbReference>
<dbReference type="InterPro" id="IPR043003">
    <property type="entry name" value="FANCL_d3_sf"/>
</dbReference>
<proteinExistence type="predicted"/>
<protein>
    <submittedName>
        <fullName evidence="4">FANCL C-terminal domain-containing protein</fullName>
    </submittedName>
</protein>
<dbReference type="GO" id="GO:0061630">
    <property type="term" value="F:ubiquitin protein ligase activity"/>
    <property type="evidence" value="ECO:0007669"/>
    <property type="project" value="TreeGrafter"/>
</dbReference>
<reference evidence="4" key="1">
    <citation type="submission" date="2022-11" db="UniProtKB">
        <authorList>
            <consortium name="WormBaseParasite"/>
        </authorList>
    </citation>
    <scope>IDENTIFICATION</scope>
</reference>
<evidence type="ECO:0000313" key="3">
    <source>
        <dbReference type="Proteomes" id="UP000887566"/>
    </source>
</evidence>
<dbReference type="PANTHER" id="PTHR13206">
    <property type="entry name" value="UBIQUITIN LIGASE PROTEIN PHF9 FANCONI ANEMIA GROUP L PROTEIN"/>
    <property type="match status" value="1"/>
</dbReference>
<evidence type="ECO:0000259" key="1">
    <source>
        <dbReference type="Pfam" id="PF18890"/>
    </source>
</evidence>
<dbReference type="CDD" id="cd23831">
    <property type="entry name" value="DRWD-N_FANCL"/>
    <property type="match status" value="1"/>
</dbReference>
<dbReference type="InterPro" id="IPR043898">
    <property type="entry name" value="FANCL_d2"/>
</dbReference>
<evidence type="ECO:0000313" key="4">
    <source>
        <dbReference type="WBParaSite" id="PSAMB.scaffold2116size25269.g16468.t1"/>
    </source>
</evidence>
<dbReference type="GO" id="GO:0006513">
    <property type="term" value="P:protein monoubiquitination"/>
    <property type="evidence" value="ECO:0007669"/>
    <property type="project" value="TreeGrafter"/>
</dbReference>
<dbReference type="Pfam" id="PF18890">
    <property type="entry name" value="FANCL_d2"/>
    <property type="match status" value="1"/>
</dbReference>
<dbReference type="CDD" id="cd23832">
    <property type="entry name" value="DRWD-C_FANCL"/>
    <property type="match status" value="1"/>
</dbReference>
<dbReference type="InterPro" id="IPR044037">
    <property type="entry name" value="FANCL_d3"/>
</dbReference>
<feature type="domain" description="FANCL UBC-like" evidence="1">
    <location>
        <begin position="102"/>
        <end position="189"/>
    </location>
</feature>
<sequence>MFCEVSGDYVIGISSSSTLNEDEGEGCSGSYQIDPNSLPFILRRVDRQWEVKCSADEFSLFPDQITSTALADGERPAGKVLAFLRSFQKQNEQKTKIASSRAKIVEQLNDVGWNRVSSCSEDLRSVSFMFTDCDQRQIWLEMKLSLDDFPASPPVCSGNFPGQFEFFWDGCTSLLSGVLDAFEELVESLKAFWDEMDEMDARFWVLHPKGDVSYAETQRRIGLDAKTSFLVVVDPSQPRAIPHMTLIGPEHEKSQFHQLLNANYDRWDETRSLCDNLELLFGTLPGPTNSQMTSVTGRLCLICQDDDSSAPLDTSCQHCDVGYHQQCLRNWLMRKCKQHSMRLGFLVGPCVHCGENTTVKLAAI</sequence>
<dbReference type="Pfam" id="PF18891">
    <property type="entry name" value="FANCL_d3"/>
    <property type="match status" value="1"/>
</dbReference>
<dbReference type="Proteomes" id="UP000887566">
    <property type="component" value="Unplaced"/>
</dbReference>
<dbReference type="GO" id="GO:0043240">
    <property type="term" value="C:Fanconi anaemia nuclear complex"/>
    <property type="evidence" value="ECO:0007669"/>
    <property type="project" value="InterPro"/>
</dbReference>
<dbReference type="GO" id="GO:0036297">
    <property type="term" value="P:interstrand cross-link repair"/>
    <property type="evidence" value="ECO:0007669"/>
    <property type="project" value="InterPro"/>
</dbReference>
<dbReference type="WBParaSite" id="PSAMB.scaffold2116size25269.g16468.t1">
    <property type="protein sequence ID" value="PSAMB.scaffold2116size25269.g16468.t1"/>
    <property type="gene ID" value="PSAMB.scaffold2116size25269.g16468"/>
</dbReference>
<dbReference type="PANTHER" id="PTHR13206:SF0">
    <property type="entry name" value="E3 UBIQUITIN-PROTEIN LIGASE FANCL"/>
    <property type="match status" value="1"/>
</dbReference>